<name>A0A835JTJ3_9ROSI</name>
<evidence type="ECO:0000313" key="2">
    <source>
        <dbReference type="Proteomes" id="UP000657918"/>
    </source>
</evidence>
<protein>
    <submittedName>
        <fullName evidence="1">Uncharacterized protein</fullName>
    </submittedName>
</protein>
<dbReference type="PANTHER" id="PTHR31050:SF13">
    <property type="entry name" value="TRANSCRIPTION FACTOR"/>
    <property type="match status" value="1"/>
</dbReference>
<dbReference type="PANTHER" id="PTHR31050">
    <property type="entry name" value="OS08G0413200 PROTEIN"/>
    <property type="match status" value="1"/>
</dbReference>
<dbReference type="EMBL" id="JADGMS010000008">
    <property type="protein sequence ID" value="KAF9677250.1"/>
    <property type="molecule type" value="Genomic_DNA"/>
</dbReference>
<dbReference type="InterPro" id="IPR010683">
    <property type="entry name" value="DUF1262"/>
</dbReference>
<gene>
    <name evidence="1" type="ORF">SADUNF_Sadunf08G0088400</name>
</gene>
<proteinExistence type="predicted"/>
<accession>A0A835JTJ3</accession>
<comment type="caution">
    <text evidence="1">The sequence shown here is derived from an EMBL/GenBank/DDBJ whole genome shotgun (WGS) entry which is preliminary data.</text>
</comment>
<sequence>MYVTRPLSMYLRDPSALSSPPPEGLNSGVLAILDEEVVPTFCCGLFKSDRVRRGLPFPQNKNLTVLYSQTNGQHHQVHSNRVLFIPVLNLPLSSNQYYVVERKGKHQGEAYINSKEEDMKTCCFCTSISDLKPQPLDPGNIYQQFEIRHCKRGGFAAKSVAPDGFPPDFLRRKGW</sequence>
<dbReference type="Proteomes" id="UP000657918">
    <property type="component" value="Chromosome 8"/>
</dbReference>
<dbReference type="Pfam" id="PF06880">
    <property type="entry name" value="DUF1262"/>
    <property type="match status" value="1"/>
</dbReference>
<reference evidence="1 2" key="1">
    <citation type="submission" date="2020-10" db="EMBL/GenBank/DDBJ databases">
        <title>Plant Genome Project.</title>
        <authorList>
            <person name="Zhang R.-G."/>
        </authorList>
    </citation>
    <scope>NUCLEOTIDE SEQUENCE [LARGE SCALE GENOMIC DNA]</scope>
    <source>
        <strain evidence="1">FAFU-HL-1</strain>
        <tissue evidence="1">Leaf</tissue>
    </source>
</reference>
<dbReference type="OrthoDB" id="647907at2759"/>
<evidence type="ECO:0000313" key="1">
    <source>
        <dbReference type="EMBL" id="KAF9677250.1"/>
    </source>
</evidence>
<keyword evidence="2" id="KW-1185">Reference proteome</keyword>
<organism evidence="1 2">
    <name type="scientific">Salix dunnii</name>
    <dbReference type="NCBI Taxonomy" id="1413687"/>
    <lineage>
        <taxon>Eukaryota</taxon>
        <taxon>Viridiplantae</taxon>
        <taxon>Streptophyta</taxon>
        <taxon>Embryophyta</taxon>
        <taxon>Tracheophyta</taxon>
        <taxon>Spermatophyta</taxon>
        <taxon>Magnoliopsida</taxon>
        <taxon>eudicotyledons</taxon>
        <taxon>Gunneridae</taxon>
        <taxon>Pentapetalae</taxon>
        <taxon>rosids</taxon>
        <taxon>fabids</taxon>
        <taxon>Malpighiales</taxon>
        <taxon>Salicaceae</taxon>
        <taxon>Saliceae</taxon>
        <taxon>Salix</taxon>
    </lineage>
</organism>
<dbReference type="AlphaFoldDB" id="A0A835JTJ3"/>